<comment type="caution">
    <text evidence="14">The sequence shown here is derived from an EMBL/GenBank/DDBJ whole genome shotgun (WGS) entry which is preliminary data.</text>
</comment>
<dbReference type="InterPro" id="IPR013317">
    <property type="entry name" value="DnaA_dom"/>
</dbReference>
<comment type="function">
    <text evidence="8 10">Plays an essential role in the initiation and regulation of chromosomal replication. ATP-DnaA binds to the origin of replication (oriC) to initiate formation of the DNA replication initiation complex once per cell cycle. Binds the DnaA box (a 9 base pair repeat at the origin) and separates the double-stranded (ds)DNA. Forms a right-handed helical filament on oriC DNA; dsDNA binds to the exterior of the filament while single-stranded (ss)DNA is stabiized in the filament's interior. The ATP-DnaA-oriC complex binds and stabilizes one strand of the AT-rich DNA unwinding element (DUE), permitting loading of DNA polymerase. After initiation quickly degrades to an ADP-DnaA complex that is not apt for DNA replication. Binds acidic phospholipids.</text>
</comment>
<dbReference type="PANTHER" id="PTHR30050">
    <property type="entry name" value="CHROMOSOMAL REPLICATION INITIATOR PROTEIN DNAA"/>
    <property type="match status" value="1"/>
</dbReference>
<dbReference type="GO" id="GO:0005886">
    <property type="term" value="C:plasma membrane"/>
    <property type="evidence" value="ECO:0007669"/>
    <property type="project" value="TreeGrafter"/>
</dbReference>
<evidence type="ECO:0000313" key="14">
    <source>
        <dbReference type="EMBL" id="HJF94214.1"/>
    </source>
</evidence>
<dbReference type="GO" id="GO:0006270">
    <property type="term" value="P:DNA replication initiation"/>
    <property type="evidence" value="ECO:0007669"/>
    <property type="project" value="UniProtKB-UniRule"/>
</dbReference>
<dbReference type="InterPro" id="IPR038454">
    <property type="entry name" value="DnaA_N_sf"/>
</dbReference>
<dbReference type="PANTHER" id="PTHR30050:SF2">
    <property type="entry name" value="CHROMOSOMAL REPLICATION INITIATOR PROTEIN DNAA"/>
    <property type="match status" value="1"/>
</dbReference>
<sequence>MNIVEEKWPEIIEHLRVEHELLNVSFNTWIKPLKVYKVVDHTVFILVNMNASVEYIDKKYRLPLKVSIAEITEKEFEVVFVSEDDDRLDEIMEMASKASEKKRTKTAAQKAGLNPKYTFDTFVVGGNNSFAHAASLAVAESPGEVYNPLFLYGGVGLGKTHLMHSVAHFILDKNPKKKVLYVTSETFTNELIQALKNPKENSMSDFRDKYRNNDVLLIDDIQFIIGKESTQEEFFHTFNHLHTAGKQIIISSDRPPKDIETLEARLRTRFEWGLIADISAPDYETRMAILQKKIEMDSLQKYNIPDDVLEYIATNVKTNIRELEGSLNKLIALYKLQNTQEAIDIPLAAEALKDIISSQANREVTPELILDVVSEHFGISIADLKSSKRTAEIAIPRQIFMYLCRDMTSASLKVMGIVLGGKDHSTINHGIKKIQAEIKENESLSNTIDIIKKKINPV</sequence>
<gene>
    <name evidence="8 14" type="primary">dnaA</name>
    <name evidence="14" type="ORF">K8V82_05415</name>
</gene>
<evidence type="ECO:0000256" key="8">
    <source>
        <dbReference type="HAMAP-Rule" id="MF_00377"/>
    </source>
</evidence>
<feature type="binding site" evidence="8">
    <location>
        <position position="159"/>
    </location>
    <ligand>
        <name>ATP</name>
        <dbReference type="ChEBI" id="CHEBI:30616"/>
    </ligand>
</feature>
<feature type="region of interest" description="Domain I, interacts with DnaA modulators" evidence="8">
    <location>
        <begin position="1"/>
        <end position="96"/>
    </location>
</feature>
<name>A0A921I1K1_9FIRM</name>
<dbReference type="HAMAP" id="MF_00377">
    <property type="entry name" value="DnaA_bact"/>
    <property type="match status" value="1"/>
</dbReference>
<evidence type="ECO:0000256" key="1">
    <source>
        <dbReference type="ARBA" id="ARBA00006583"/>
    </source>
</evidence>
<dbReference type="GO" id="GO:0008289">
    <property type="term" value="F:lipid binding"/>
    <property type="evidence" value="ECO:0007669"/>
    <property type="project" value="UniProtKB-KW"/>
</dbReference>
<dbReference type="InterPro" id="IPR027417">
    <property type="entry name" value="P-loop_NTPase"/>
</dbReference>
<keyword evidence="5 8" id="KW-0067">ATP-binding</keyword>
<dbReference type="InterPro" id="IPR003593">
    <property type="entry name" value="AAA+_ATPase"/>
</dbReference>
<dbReference type="SUPFAM" id="SSF52540">
    <property type="entry name" value="P-loop containing nucleoside triphosphate hydrolases"/>
    <property type="match status" value="1"/>
</dbReference>
<dbReference type="GO" id="GO:0005737">
    <property type="term" value="C:cytoplasm"/>
    <property type="evidence" value="ECO:0007669"/>
    <property type="project" value="UniProtKB-SubCell"/>
</dbReference>
<evidence type="ECO:0000259" key="13">
    <source>
        <dbReference type="SMART" id="SM00760"/>
    </source>
</evidence>
<feature type="binding site" evidence="8">
    <location>
        <position position="158"/>
    </location>
    <ligand>
        <name>ATP</name>
        <dbReference type="ChEBI" id="CHEBI:30616"/>
    </ligand>
</feature>
<dbReference type="InterPro" id="IPR001957">
    <property type="entry name" value="Chromosome_initiator_DnaA"/>
</dbReference>
<evidence type="ECO:0000256" key="5">
    <source>
        <dbReference type="ARBA" id="ARBA00022840"/>
    </source>
</evidence>
<evidence type="ECO:0000256" key="4">
    <source>
        <dbReference type="ARBA" id="ARBA00022741"/>
    </source>
</evidence>
<dbReference type="NCBIfam" id="TIGR00362">
    <property type="entry name" value="DnaA"/>
    <property type="match status" value="1"/>
</dbReference>
<protein>
    <recommendedName>
        <fullName evidence="8 9">Chromosomal replication initiator protein DnaA</fullName>
    </recommendedName>
</protein>
<evidence type="ECO:0000256" key="3">
    <source>
        <dbReference type="ARBA" id="ARBA00022705"/>
    </source>
</evidence>
<comment type="subcellular location">
    <subcellularLocation>
        <location evidence="8">Cytoplasm</location>
    </subcellularLocation>
</comment>
<dbReference type="EMBL" id="DYVY01000089">
    <property type="protein sequence ID" value="HJF94214.1"/>
    <property type="molecule type" value="Genomic_DNA"/>
</dbReference>
<dbReference type="AlphaFoldDB" id="A0A921I1K1"/>
<evidence type="ECO:0000256" key="7">
    <source>
        <dbReference type="ARBA" id="ARBA00023125"/>
    </source>
</evidence>
<keyword evidence="7 8" id="KW-0238">DNA-binding</keyword>
<dbReference type="GO" id="GO:0005524">
    <property type="term" value="F:ATP binding"/>
    <property type="evidence" value="ECO:0007669"/>
    <property type="project" value="UniProtKB-UniRule"/>
</dbReference>
<dbReference type="Pfam" id="PF08299">
    <property type="entry name" value="Bac_DnaA_C"/>
    <property type="match status" value="1"/>
</dbReference>
<dbReference type="SUPFAM" id="SSF48295">
    <property type="entry name" value="TrpR-like"/>
    <property type="match status" value="1"/>
</dbReference>
<evidence type="ECO:0000256" key="11">
    <source>
        <dbReference type="RuleBase" id="RU004227"/>
    </source>
</evidence>
<feature type="domain" description="AAA+ ATPase" evidence="12">
    <location>
        <begin position="145"/>
        <end position="276"/>
    </location>
</feature>
<comment type="caution">
    <text evidence="8">Lacks conserved residue(s) required for the propagation of feature annotation.</text>
</comment>
<dbReference type="SMART" id="SM00382">
    <property type="entry name" value="AAA"/>
    <property type="match status" value="1"/>
</dbReference>
<keyword evidence="2 8" id="KW-0963">Cytoplasm</keyword>
<dbReference type="GO" id="GO:0003688">
    <property type="term" value="F:DNA replication origin binding"/>
    <property type="evidence" value="ECO:0007669"/>
    <property type="project" value="UniProtKB-UniRule"/>
</dbReference>
<evidence type="ECO:0000313" key="15">
    <source>
        <dbReference type="Proteomes" id="UP000769156"/>
    </source>
</evidence>
<keyword evidence="3 8" id="KW-0235">DNA replication</keyword>
<dbReference type="Proteomes" id="UP000769156">
    <property type="component" value="Unassembled WGS sequence"/>
</dbReference>
<dbReference type="Gene3D" id="3.40.50.300">
    <property type="entry name" value="P-loop containing nucleotide triphosphate hydrolases"/>
    <property type="match status" value="1"/>
</dbReference>
<keyword evidence="4 8" id="KW-0547">Nucleotide-binding</keyword>
<feature type="binding site" evidence="8">
    <location>
        <position position="156"/>
    </location>
    <ligand>
        <name>ATP</name>
        <dbReference type="ChEBI" id="CHEBI:30616"/>
    </ligand>
</feature>
<feature type="region of interest" description="Domain IV, binds dsDNA" evidence="8">
    <location>
        <begin position="335"/>
        <end position="458"/>
    </location>
</feature>
<accession>A0A921I1K1</accession>
<organism evidence="14 15">
    <name type="scientific">Lachnoclostridium phocaeense</name>
    <dbReference type="NCBI Taxonomy" id="1871021"/>
    <lineage>
        <taxon>Bacteria</taxon>
        <taxon>Bacillati</taxon>
        <taxon>Bacillota</taxon>
        <taxon>Clostridia</taxon>
        <taxon>Lachnospirales</taxon>
        <taxon>Lachnospiraceae</taxon>
    </lineage>
</organism>
<dbReference type="SMART" id="SM00760">
    <property type="entry name" value="Bac_DnaA_C"/>
    <property type="match status" value="1"/>
</dbReference>
<dbReference type="CDD" id="cd00009">
    <property type="entry name" value="AAA"/>
    <property type="match status" value="1"/>
</dbReference>
<dbReference type="Gene3D" id="1.10.8.60">
    <property type="match status" value="1"/>
</dbReference>
<feature type="domain" description="Chromosomal replication initiator DnaA C-terminal" evidence="13">
    <location>
        <begin position="365"/>
        <end position="434"/>
    </location>
</feature>
<dbReference type="CDD" id="cd06571">
    <property type="entry name" value="Bac_DnaA_C"/>
    <property type="match status" value="1"/>
</dbReference>
<comment type="domain">
    <text evidence="8">Domain I is involved in oligomerization and binding regulators, domain II is flexibile and of varying length in different bacteria, domain III forms the AAA+ region, while domain IV binds dsDNA.</text>
</comment>
<dbReference type="InterPro" id="IPR010921">
    <property type="entry name" value="Trp_repressor/repl_initiator"/>
</dbReference>
<dbReference type="PRINTS" id="PR00051">
    <property type="entry name" value="DNAA"/>
</dbReference>
<keyword evidence="6 8" id="KW-0446">Lipid-binding</keyword>
<reference evidence="14" key="1">
    <citation type="journal article" date="2021" name="PeerJ">
        <title>Extensive microbial diversity within the chicken gut microbiome revealed by metagenomics and culture.</title>
        <authorList>
            <person name="Gilroy R."/>
            <person name="Ravi A."/>
            <person name="Getino M."/>
            <person name="Pursley I."/>
            <person name="Horton D.L."/>
            <person name="Alikhan N.F."/>
            <person name="Baker D."/>
            <person name="Gharbi K."/>
            <person name="Hall N."/>
            <person name="Watson M."/>
            <person name="Adriaenssens E.M."/>
            <person name="Foster-Nyarko E."/>
            <person name="Jarju S."/>
            <person name="Secka A."/>
            <person name="Antonio M."/>
            <person name="Oren A."/>
            <person name="Chaudhuri R.R."/>
            <person name="La Ragione R."/>
            <person name="Hildebrand F."/>
            <person name="Pallen M.J."/>
        </authorList>
    </citation>
    <scope>NUCLEOTIDE SEQUENCE</scope>
    <source>
        <strain evidence="14">ChiSjej5B23-16112</strain>
    </source>
</reference>
<dbReference type="Gene3D" id="1.10.1750.10">
    <property type="match status" value="1"/>
</dbReference>
<evidence type="ECO:0000256" key="10">
    <source>
        <dbReference type="RuleBase" id="RU000577"/>
    </source>
</evidence>
<comment type="similarity">
    <text evidence="1 8 11">Belongs to the DnaA family.</text>
</comment>
<dbReference type="GO" id="GO:0006275">
    <property type="term" value="P:regulation of DNA replication"/>
    <property type="evidence" value="ECO:0007669"/>
    <property type="project" value="UniProtKB-UniRule"/>
</dbReference>
<dbReference type="InterPro" id="IPR013159">
    <property type="entry name" value="DnaA_C"/>
</dbReference>
<feature type="binding site" evidence="8">
    <location>
        <position position="160"/>
    </location>
    <ligand>
        <name>ATP</name>
        <dbReference type="ChEBI" id="CHEBI:30616"/>
    </ligand>
</feature>
<dbReference type="Gene3D" id="3.30.300.180">
    <property type="match status" value="1"/>
</dbReference>
<evidence type="ECO:0000256" key="9">
    <source>
        <dbReference type="NCBIfam" id="TIGR00362"/>
    </source>
</evidence>
<evidence type="ECO:0000259" key="12">
    <source>
        <dbReference type="SMART" id="SM00382"/>
    </source>
</evidence>
<evidence type="ECO:0000256" key="2">
    <source>
        <dbReference type="ARBA" id="ARBA00022490"/>
    </source>
</evidence>
<dbReference type="InterPro" id="IPR020591">
    <property type="entry name" value="Chromosome_initiator_DnaA-like"/>
</dbReference>
<dbReference type="Pfam" id="PF00308">
    <property type="entry name" value="Bac_DnaA"/>
    <property type="match status" value="1"/>
</dbReference>
<proteinExistence type="inferred from homology"/>
<comment type="subunit">
    <text evidence="8">Oligomerizes as a right-handed, spiral filament on DNA at oriC.</text>
</comment>
<evidence type="ECO:0000256" key="6">
    <source>
        <dbReference type="ARBA" id="ARBA00023121"/>
    </source>
</evidence>
<dbReference type="FunFam" id="3.40.50.300:FF:000150">
    <property type="entry name" value="Chromosomal replication initiator protein DnaA"/>
    <property type="match status" value="1"/>
</dbReference>
<reference evidence="14" key="2">
    <citation type="submission" date="2021-09" db="EMBL/GenBank/DDBJ databases">
        <authorList>
            <person name="Gilroy R."/>
        </authorList>
    </citation>
    <scope>NUCLEOTIDE SEQUENCE</scope>
    <source>
        <strain evidence="14">ChiSjej5B23-16112</strain>
    </source>
</reference>